<gene>
    <name evidence="2" type="ORF">AMECASPLE_039282</name>
</gene>
<proteinExistence type="predicted"/>
<feature type="transmembrane region" description="Helical" evidence="1">
    <location>
        <begin position="39"/>
        <end position="61"/>
    </location>
</feature>
<feature type="transmembrane region" description="Helical" evidence="1">
    <location>
        <begin position="67"/>
        <end position="86"/>
    </location>
</feature>
<evidence type="ECO:0000313" key="2">
    <source>
        <dbReference type="EMBL" id="MEQ2290041.1"/>
    </source>
</evidence>
<dbReference type="EMBL" id="JAHRIP010026838">
    <property type="protein sequence ID" value="MEQ2290041.1"/>
    <property type="molecule type" value="Genomic_DNA"/>
</dbReference>
<accession>A0ABV0Y945</accession>
<keyword evidence="1" id="KW-0472">Membrane</keyword>
<keyword evidence="3" id="KW-1185">Reference proteome</keyword>
<protein>
    <submittedName>
        <fullName evidence="2">Uncharacterized protein</fullName>
    </submittedName>
</protein>
<comment type="caution">
    <text evidence="2">The sequence shown here is derived from an EMBL/GenBank/DDBJ whole genome shotgun (WGS) entry which is preliminary data.</text>
</comment>
<keyword evidence="1" id="KW-1133">Transmembrane helix</keyword>
<sequence length="104" mass="12070">MSGASEAMELSSADTKSDSHIIYFIPTFELKIVRVKREYTFLILWYAYQNIIETIWSSLFFFSRSAVDFLLCLGLLTQFVAFFQAVRQTSLHLTLEHFGLQRSS</sequence>
<keyword evidence="1" id="KW-0812">Transmembrane</keyword>
<dbReference type="Proteomes" id="UP001469553">
    <property type="component" value="Unassembled WGS sequence"/>
</dbReference>
<organism evidence="2 3">
    <name type="scientific">Ameca splendens</name>
    <dbReference type="NCBI Taxonomy" id="208324"/>
    <lineage>
        <taxon>Eukaryota</taxon>
        <taxon>Metazoa</taxon>
        <taxon>Chordata</taxon>
        <taxon>Craniata</taxon>
        <taxon>Vertebrata</taxon>
        <taxon>Euteleostomi</taxon>
        <taxon>Actinopterygii</taxon>
        <taxon>Neopterygii</taxon>
        <taxon>Teleostei</taxon>
        <taxon>Neoteleostei</taxon>
        <taxon>Acanthomorphata</taxon>
        <taxon>Ovalentaria</taxon>
        <taxon>Atherinomorphae</taxon>
        <taxon>Cyprinodontiformes</taxon>
        <taxon>Goodeidae</taxon>
        <taxon>Ameca</taxon>
    </lineage>
</organism>
<evidence type="ECO:0000256" key="1">
    <source>
        <dbReference type="SAM" id="Phobius"/>
    </source>
</evidence>
<name>A0ABV0Y945_9TELE</name>
<reference evidence="2 3" key="1">
    <citation type="submission" date="2021-06" db="EMBL/GenBank/DDBJ databases">
        <authorList>
            <person name="Palmer J.M."/>
        </authorList>
    </citation>
    <scope>NUCLEOTIDE SEQUENCE [LARGE SCALE GENOMIC DNA]</scope>
    <source>
        <strain evidence="2 3">AS_MEX2019</strain>
        <tissue evidence="2">Muscle</tissue>
    </source>
</reference>
<evidence type="ECO:0000313" key="3">
    <source>
        <dbReference type="Proteomes" id="UP001469553"/>
    </source>
</evidence>